<accession>A0A7K3L683</accession>
<evidence type="ECO:0000313" key="7">
    <source>
        <dbReference type="EMBL" id="NDJ87941.1"/>
    </source>
</evidence>
<dbReference type="GO" id="GO:0032259">
    <property type="term" value="P:methylation"/>
    <property type="evidence" value="ECO:0007669"/>
    <property type="project" value="UniProtKB-KW"/>
</dbReference>
<evidence type="ECO:0000256" key="3">
    <source>
        <dbReference type="ARBA" id="ARBA00022603"/>
    </source>
</evidence>
<dbReference type="GO" id="GO:0008168">
    <property type="term" value="F:methyltransferase activity"/>
    <property type="evidence" value="ECO:0007669"/>
    <property type="project" value="UniProtKB-UniRule"/>
</dbReference>
<dbReference type="NCBIfam" id="TIGR00027">
    <property type="entry name" value="mthyl_TIGR00027"/>
    <property type="match status" value="1"/>
</dbReference>
<evidence type="ECO:0000256" key="4">
    <source>
        <dbReference type="ARBA" id="ARBA00022679"/>
    </source>
</evidence>
<evidence type="ECO:0000256" key="1">
    <source>
        <dbReference type="ARBA" id="ARBA00003907"/>
    </source>
</evidence>
<organism evidence="7 8">
    <name type="scientific">Mycolicibacter kumamotonensis</name>
    <dbReference type="NCBI Taxonomy" id="354243"/>
    <lineage>
        <taxon>Bacteria</taxon>
        <taxon>Bacillati</taxon>
        <taxon>Actinomycetota</taxon>
        <taxon>Actinomycetes</taxon>
        <taxon>Mycobacteriales</taxon>
        <taxon>Mycobacteriaceae</taxon>
        <taxon>Mycolicibacter</taxon>
    </lineage>
</organism>
<dbReference type="Gene3D" id="3.40.50.150">
    <property type="entry name" value="Vaccinia Virus protein VP39"/>
    <property type="match status" value="1"/>
</dbReference>
<keyword evidence="3 6" id="KW-0489">Methyltransferase</keyword>
<dbReference type="SUPFAM" id="SSF53335">
    <property type="entry name" value="S-adenosyl-L-methionine-dependent methyltransferases"/>
    <property type="match status" value="1"/>
</dbReference>
<sequence length="304" mass="33123">MTSARREWTRSDGDQWDIVTSVGYTALGVAAMRALATALPQPLARDDYAEAFVRASGEPYLVGLLGESAGHPDGSTSNWPEFFGVQMRFFDSFFSAACADGVRQAVILAAGLDARAYRLQWPTGTTVYEVDQPEVLAFKSQVLNRRGAQPRAERYEVAIDMRDDWIGALTSAGFNPGAPTAWLVEGLLMYLPGEAHDTLFELIDSHSAPGSRLGTHVFESTGDDSPVGILPLGQELNPFADIDIAGLVYEDDRLDPPEWLTDRRWRVSTATASELSQQYGKPLSGISAELDRVASKASYLSAVR</sequence>
<comment type="function">
    <text evidence="1 6">Exhibits S-adenosyl-L-methionine-dependent methyltransferase activity.</text>
</comment>
<dbReference type="PANTHER" id="PTHR43619">
    <property type="entry name" value="S-ADENOSYL-L-METHIONINE-DEPENDENT METHYLTRANSFERASE YKTD-RELATED"/>
    <property type="match status" value="1"/>
</dbReference>
<gene>
    <name evidence="7" type="ORF">GWR20_02030</name>
</gene>
<dbReference type="EMBL" id="JAACYR010000004">
    <property type="protein sequence ID" value="NDJ87941.1"/>
    <property type="molecule type" value="Genomic_DNA"/>
</dbReference>
<proteinExistence type="inferred from homology"/>
<evidence type="ECO:0000256" key="2">
    <source>
        <dbReference type="ARBA" id="ARBA00008138"/>
    </source>
</evidence>
<dbReference type="AlphaFoldDB" id="A0A7K3L683"/>
<name>A0A7K3L683_9MYCO</name>
<comment type="caution">
    <text evidence="7">The sequence shown here is derived from an EMBL/GenBank/DDBJ whole genome shotgun (WGS) entry which is preliminary data.</text>
</comment>
<reference evidence="7 8" key="1">
    <citation type="submission" date="2020-01" db="EMBL/GenBank/DDBJ databases">
        <authorList>
            <person name="Sanchez-Estrada R."/>
            <person name="Gonzalez-Y-Merchand J.A."/>
            <person name="Rivera-Gutierrez S."/>
        </authorList>
    </citation>
    <scope>NUCLEOTIDE SEQUENCE [LARGE SCALE GENOMIC DNA]</scope>
    <source>
        <strain evidence="7 8">CST 7247</strain>
    </source>
</reference>
<dbReference type="EC" id="2.1.1.-" evidence="6"/>
<keyword evidence="4 7" id="KW-0808">Transferase</keyword>
<dbReference type="InterPro" id="IPR011610">
    <property type="entry name" value="SAM_mthyl_Trfase_ML2640-like"/>
</dbReference>
<keyword evidence="5 6" id="KW-0949">S-adenosyl-L-methionine</keyword>
<dbReference type="PANTHER" id="PTHR43619:SF2">
    <property type="entry name" value="S-ADENOSYL-L-METHIONINE-DEPENDENT METHYLTRANSFERASES SUPERFAMILY PROTEIN"/>
    <property type="match status" value="1"/>
</dbReference>
<protein>
    <recommendedName>
        <fullName evidence="6">S-adenosyl-L-methionine-dependent methyltransferase</fullName>
        <ecNumber evidence="6">2.1.1.-</ecNumber>
    </recommendedName>
</protein>
<dbReference type="Proteomes" id="UP000466523">
    <property type="component" value="Unassembled WGS sequence"/>
</dbReference>
<evidence type="ECO:0000256" key="5">
    <source>
        <dbReference type="ARBA" id="ARBA00022691"/>
    </source>
</evidence>
<dbReference type="Pfam" id="PF04072">
    <property type="entry name" value="LCM"/>
    <property type="match status" value="1"/>
</dbReference>
<comment type="similarity">
    <text evidence="2 6">Belongs to the UPF0677 family.</text>
</comment>
<dbReference type="InterPro" id="IPR007213">
    <property type="entry name" value="Ppm1/Ppm2/Tcmp"/>
</dbReference>
<dbReference type="RefSeq" id="WP_162111633.1">
    <property type="nucleotide sequence ID" value="NZ_JAACYR010000004.1"/>
</dbReference>
<dbReference type="InterPro" id="IPR029063">
    <property type="entry name" value="SAM-dependent_MTases_sf"/>
</dbReference>
<evidence type="ECO:0000256" key="6">
    <source>
        <dbReference type="RuleBase" id="RU362030"/>
    </source>
</evidence>
<evidence type="ECO:0000313" key="8">
    <source>
        <dbReference type="Proteomes" id="UP000466523"/>
    </source>
</evidence>